<dbReference type="SUPFAM" id="SSF46785">
    <property type="entry name" value="Winged helix' DNA-binding domain"/>
    <property type="match status" value="1"/>
</dbReference>
<dbReference type="SUPFAM" id="SSF53850">
    <property type="entry name" value="Periplasmic binding protein-like II"/>
    <property type="match status" value="1"/>
</dbReference>
<dbReference type="InterPro" id="IPR050950">
    <property type="entry name" value="HTH-type_LysR_regulators"/>
</dbReference>
<dbReference type="FunFam" id="1.10.10.10:FF:000001">
    <property type="entry name" value="LysR family transcriptional regulator"/>
    <property type="match status" value="1"/>
</dbReference>
<evidence type="ECO:0000256" key="4">
    <source>
        <dbReference type="ARBA" id="ARBA00023163"/>
    </source>
</evidence>
<dbReference type="PANTHER" id="PTHR30419:SF8">
    <property type="entry name" value="NITROGEN ASSIMILATION TRANSCRIPTIONAL ACTIVATOR-RELATED"/>
    <property type="match status" value="1"/>
</dbReference>
<dbReference type="GO" id="GO:0005829">
    <property type="term" value="C:cytosol"/>
    <property type="evidence" value="ECO:0007669"/>
    <property type="project" value="TreeGrafter"/>
</dbReference>
<comment type="similarity">
    <text evidence="1">Belongs to the LysR transcriptional regulatory family.</text>
</comment>
<dbReference type="PROSITE" id="PS50931">
    <property type="entry name" value="HTH_LYSR"/>
    <property type="match status" value="1"/>
</dbReference>
<keyword evidence="7" id="KW-1185">Reference proteome</keyword>
<keyword evidence="4" id="KW-0804">Transcription</keyword>
<evidence type="ECO:0000259" key="5">
    <source>
        <dbReference type="PROSITE" id="PS50931"/>
    </source>
</evidence>
<evidence type="ECO:0000256" key="2">
    <source>
        <dbReference type="ARBA" id="ARBA00023015"/>
    </source>
</evidence>
<evidence type="ECO:0000313" key="7">
    <source>
        <dbReference type="Proteomes" id="UP000290849"/>
    </source>
</evidence>
<reference evidence="6 7" key="1">
    <citation type="journal article" date="2017" name="Int. J. Syst. Evol. Microbiol.">
        <title>Achromobacter aloeverae sp. nov., isolated from the root of Aloe vera (L.) Burm.f.</title>
        <authorList>
            <person name="Kuncharoen N."/>
            <person name="Muramatsu Y."/>
            <person name="Shibata C."/>
            <person name="Kamakura Y."/>
            <person name="Nakagawa Y."/>
            <person name="Tanasupawat S."/>
        </authorList>
    </citation>
    <scope>NUCLEOTIDE SEQUENCE [LARGE SCALE GENOMIC DNA]</scope>
    <source>
        <strain evidence="6 7">AVA-1</strain>
    </source>
</reference>
<dbReference type="GO" id="GO:0003700">
    <property type="term" value="F:DNA-binding transcription factor activity"/>
    <property type="evidence" value="ECO:0007669"/>
    <property type="project" value="InterPro"/>
</dbReference>
<comment type="caution">
    <text evidence="6">The sequence shown here is derived from an EMBL/GenBank/DDBJ whole genome shotgun (WGS) entry which is preliminary data.</text>
</comment>
<dbReference type="AlphaFoldDB" id="A0A4Q1HQB0"/>
<keyword evidence="3" id="KW-0238">DNA-binding</keyword>
<dbReference type="Pfam" id="PF03466">
    <property type="entry name" value="LysR_substrate"/>
    <property type="match status" value="1"/>
</dbReference>
<evidence type="ECO:0000256" key="1">
    <source>
        <dbReference type="ARBA" id="ARBA00009437"/>
    </source>
</evidence>
<keyword evidence="2" id="KW-0805">Transcription regulation</keyword>
<dbReference type="Gene3D" id="1.10.10.10">
    <property type="entry name" value="Winged helix-like DNA-binding domain superfamily/Winged helix DNA-binding domain"/>
    <property type="match status" value="1"/>
</dbReference>
<sequence length="368" mass="41603">MHDQCDRFLREGCDRRGRESQCSARQQCAGEESLHECLLFSVVVGRHSSNRNAIRIMRSGARNVRFHRSIAHAMEIRQLRYFLEAASREHVTQAARALHITQSTLSHQLRQLEAELGTPLFDRVGRQVRLTDAGRLFSRFALKALRDLEDGQLALQSLNALQSGELRVGVITTYTNSLLSGAIASFARRYPGIHLHVEDLPMRQIEGKLQDGLLDLGLGFTTSDNCEELVNEPLFSERLMLLVRNDHPLAGRKAVRKKDLSVLDIALQSRLYFSRELIERHLSRHIRGRIRIELDSIPAMQNIVANSHLACMLFEGAVIASPAMRAIPITPHVTRTAALLWPRDRYRSEAAREFVTAIKANMPLAIAR</sequence>
<dbReference type="Pfam" id="PF00126">
    <property type="entry name" value="HTH_1"/>
    <property type="match status" value="1"/>
</dbReference>
<dbReference type="InterPro" id="IPR005119">
    <property type="entry name" value="LysR_subst-bd"/>
</dbReference>
<dbReference type="PRINTS" id="PR00039">
    <property type="entry name" value="HTHLYSR"/>
</dbReference>
<protein>
    <recommendedName>
        <fullName evidence="5">HTH lysR-type domain-containing protein</fullName>
    </recommendedName>
</protein>
<dbReference type="PANTHER" id="PTHR30419">
    <property type="entry name" value="HTH-TYPE TRANSCRIPTIONAL REGULATOR YBHD"/>
    <property type="match status" value="1"/>
</dbReference>
<dbReference type="InterPro" id="IPR036390">
    <property type="entry name" value="WH_DNA-bd_sf"/>
</dbReference>
<dbReference type="GO" id="GO:0003677">
    <property type="term" value="F:DNA binding"/>
    <property type="evidence" value="ECO:0007669"/>
    <property type="project" value="UniProtKB-KW"/>
</dbReference>
<feature type="domain" description="HTH lysR-type" evidence="5">
    <location>
        <begin position="74"/>
        <end position="131"/>
    </location>
</feature>
<evidence type="ECO:0000313" key="6">
    <source>
        <dbReference type="EMBL" id="RXN92871.1"/>
    </source>
</evidence>
<proteinExistence type="inferred from homology"/>
<dbReference type="InterPro" id="IPR036388">
    <property type="entry name" value="WH-like_DNA-bd_sf"/>
</dbReference>
<accession>A0A4Q1HQB0</accession>
<dbReference type="InterPro" id="IPR000847">
    <property type="entry name" value="LysR_HTH_N"/>
</dbReference>
<dbReference type="EMBL" id="PYAL01000001">
    <property type="protein sequence ID" value="RXN92871.1"/>
    <property type="molecule type" value="Genomic_DNA"/>
</dbReference>
<dbReference type="Proteomes" id="UP000290849">
    <property type="component" value="Unassembled WGS sequence"/>
</dbReference>
<name>A0A4Q1HQB0_9BURK</name>
<dbReference type="OrthoDB" id="646694at2"/>
<organism evidence="6 7">
    <name type="scientific">Achromobacter aloeverae</name>
    <dbReference type="NCBI Taxonomy" id="1750518"/>
    <lineage>
        <taxon>Bacteria</taxon>
        <taxon>Pseudomonadati</taxon>
        <taxon>Pseudomonadota</taxon>
        <taxon>Betaproteobacteria</taxon>
        <taxon>Burkholderiales</taxon>
        <taxon>Alcaligenaceae</taxon>
        <taxon>Achromobacter</taxon>
    </lineage>
</organism>
<gene>
    <name evidence="6" type="ORF">C7R54_03785</name>
</gene>
<evidence type="ECO:0000256" key="3">
    <source>
        <dbReference type="ARBA" id="ARBA00023125"/>
    </source>
</evidence>
<dbReference type="Gene3D" id="3.40.190.290">
    <property type="match status" value="1"/>
</dbReference>